<reference evidence="10" key="1">
    <citation type="submission" date="2024-07" db="EMBL/GenBank/DDBJ databases">
        <title>Complete genome sequence of Prevotella sp. YM-2024 GTC17254.</title>
        <authorList>
            <person name="Hayashi M."/>
            <person name="Muto Y."/>
            <person name="Tanaka K."/>
            <person name="Niwa H."/>
        </authorList>
    </citation>
    <scope>NUCLEOTIDE SEQUENCE</scope>
    <source>
        <strain evidence="10">GTC17254</strain>
    </source>
</reference>
<dbReference type="PANTHER" id="PTHR30002">
    <property type="entry name" value="EPOXYQUEUOSINE REDUCTASE"/>
    <property type="match status" value="1"/>
</dbReference>
<evidence type="ECO:0000256" key="7">
    <source>
        <dbReference type="ARBA" id="ARBA00023004"/>
    </source>
</evidence>
<dbReference type="PROSITE" id="PS00198">
    <property type="entry name" value="4FE4S_FER_1"/>
    <property type="match status" value="1"/>
</dbReference>
<dbReference type="EMBL" id="AP035786">
    <property type="protein sequence ID" value="BFO73347.1"/>
    <property type="molecule type" value="Genomic_DNA"/>
</dbReference>
<dbReference type="GO" id="GO:0052693">
    <property type="term" value="F:epoxyqueuosine reductase activity"/>
    <property type="evidence" value="ECO:0007669"/>
    <property type="project" value="TreeGrafter"/>
</dbReference>
<keyword evidence="4" id="KW-0479">Metal-binding</keyword>
<proteinExistence type="predicted"/>
<dbReference type="PANTHER" id="PTHR30002:SF4">
    <property type="entry name" value="EPOXYQUEUOSINE REDUCTASE"/>
    <property type="match status" value="1"/>
</dbReference>
<evidence type="ECO:0000256" key="5">
    <source>
        <dbReference type="ARBA" id="ARBA00022785"/>
    </source>
</evidence>
<keyword evidence="2" id="KW-0963">Cytoplasm</keyword>
<keyword evidence="7" id="KW-0408">Iron</keyword>
<dbReference type="SUPFAM" id="SSF46548">
    <property type="entry name" value="alpha-helical ferredoxin"/>
    <property type="match status" value="1"/>
</dbReference>
<dbReference type="NCBIfam" id="TIGR00276">
    <property type="entry name" value="tRNA epoxyqueuosine(34) reductase QueG"/>
    <property type="match status" value="1"/>
</dbReference>
<keyword evidence="6" id="KW-0560">Oxidoreductase</keyword>
<dbReference type="AlphaFoldDB" id="A0AB33J198"/>
<dbReference type="InterPro" id="IPR013542">
    <property type="entry name" value="QueG_DUF1730"/>
</dbReference>
<gene>
    <name evidence="10" type="primary">queG</name>
    <name evidence="10" type="ORF">GTC17254_09440</name>
</gene>
<dbReference type="PROSITE" id="PS51379">
    <property type="entry name" value="4FE4S_FER_2"/>
    <property type="match status" value="1"/>
</dbReference>
<organism evidence="10">
    <name type="scientific">Prevotella sp. GTC17254</name>
    <dbReference type="NCBI Taxonomy" id="3236794"/>
    <lineage>
        <taxon>Bacteria</taxon>
        <taxon>Pseudomonadati</taxon>
        <taxon>Bacteroidota</taxon>
        <taxon>Bacteroidia</taxon>
        <taxon>Bacteroidales</taxon>
        <taxon>Prevotellaceae</taxon>
        <taxon>Prevotella</taxon>
    </lineage>
</organism>
<dbReference type="GO" id="GO:0046872">
    <property type="term" value="F:metal ion binding"/>
    <property type="evidence" value="ECO:0007669"/>
    <property type="project" value="UniProtKB-KW"/>
</dbReference>
<dbReference type="InterPro" id="IPR017896">
    <property type="entry name" value="4Fe4S_Fe-S-bd"/>
</dbReference>
<dbReference type="Gene3D" id="3.30.70.20">
    <property type="match status" value="1"/>
</dbReference>
<evidence type="ECO:0000256" key="8">
    <source>
        <dbReference type="ARBA" id="ARBA00023014"/>
    </source>
</evidence>
<evidence type="ECO:0000256" key="3">
    <source>
        <dbReference type="ARBA" id="ARBA00022694"/>
    </source>
</evidence>
<accession>A0AB33J198</accession>
<protein>
    <submittedName>
        <fullName evidence="10">tRNA epoxyqueuosine(34) reductase QueG</fullName>
    </submittedName>
</protein>
<dbReference type="InterPro" id="IPR004453">
    <property type="entry name" value="QueG"/>
</dbReference>
<keyword evidence="8" id="KW-0411">Iron-sulfur</keyword>
<evidence type="ECO:0000259" key="9">
    <source>
        <dbReference type="PROSITE" id="PS51379"/>
    </source>
</evidence>
<sequence length="325" mass="36958">MNLKSLNKQELSEKIKAEAKNLGFFACGIAQASSVEDDTARHVRRWLAEENYAGMAYMNNYTDKRLDPRLLMDGLKSIVCVALNYAPAQDFGAGEFRFAAYALGQDYHDIVKNKLRLLADKIGINNYRVFCDSAPVLERYWATQAGLGWTGKNHQLIIPHAGSMFFLGELFLDIELEYDKPARNRCGNCHKCIDHCPTGALQEGRELNSLACLSYQTIENRDDIPPEYASKMGKTIYGCDRCQQVCPWNRFARPNDTPELQPKAELLGMKRADWLNLSEEDYRKLFKGSAVKRAKYSGLMRNIKAATCYYEGKELTLNTKQEDDE</sequence>
<evidence type="ECO:0000256" key="2">
    <source>
        <dbReference type="ARBA" id="ARBA00022490"/>
    </source>
</evidence>
<dbReference type="Pfam" id="PF08331">
    <property type="entry name" value="QueG_DUF1730"/>
    <property type="match status" value="1"/>
</dbReference>
<evidence type="ECO:0000256" key="1">
    <source>
        <dbReference type="ARBA" id="ARBA00022485"/>
    </source>
</evidence>
<dbReference type="Pfam" id="PF13484">
    <property type="entry name" value="Fer4_16"/>
    <property type="match status" value="1"/>
</dbReference>
<keyword evidence="5" id="KW-0671">Queuosine biosynthesis</keyword>
<evidence type="ECO:0000256" key="4">
    <source>
        <dbReference type="ARBA" id="ARBA00022723"/>
    </source>
</evidence>
<keyword evidence="3" id="KW-0819">tRNA processing</keyword>
<dbReference type="GO" id="GO:0051539">
    <property type="term" value="F:4 iron, 4 sulfur cluster binding"/>
    <property type="evidence" value="ECO:0007669"/>
    <property type="project" value="UniProtKB-KW"/>
</dbReference>
<keyword evidence="1" id="KW-0004">4Fe-4S</keyword>
<evidence type="ECO:0000256" key="6">
    <source>
        <dbReference type="ARBA" id="ARBA00023002"/>
    </source>
</evidence>
<name>A0AB33J198_9BACT</name>
<dbReference type="InterPro" id="IPR017900">
    <property type="entry name" value="4Fe4S_Fe_S_CS"/>
</dbReference>
<evidence type="ECO:0000313" key="10">
    <source>
        <dbReference type="EMBL" id="BFO73347.1"/>
    </source>
</evidence>
<dbReference type="GO" id="GO:0008616">
    <property type="term" value="P:tRNA queuosine(34) biosynthetic process"/>
    <property type="evidence" value="ECO:0007669"/>
    <property type="project" value="UniProtKB-KW"/>
</dbReference>
<feature type="domain" description="4Fe-4S ferredoxin-type" evidence="9">
    <location>
        <begin position="174"/>
        <end position="206"/>
    </location>
</feature>